<evidence type="ECO:0000313" key="2">
    <source>
        <dbReference type="Proteomes" id="UP000828390"/>
    </source>
</evidence>
<dbReference type="AlphaFoldDB" id="A0A9D4RDU4"/>
<keyword evidence="2" id="KW-1185">Reference proteome</keyword>
<sequence length="160" mass="18231">MFTLLVESKGICVGNASKNTCERTLVTTRTTDQHGGRTFFLDTDDSDDFDELTYKRMDLMTTNCAEAFTDLSTSWTLFYDDRRDETATVITAVVDAIFGLKDRFIKFPTSDEDRRRATNDFFRVRGFPSVIGCIDGTHIPRRSSVRQQETLSLDQRTGNL</sequence>
<comment type="caution">
    <text evidence="1">The sequence shown here is derived from an EMBL/GenBank/DDBJ whole genome shotgun (WGS) entry which is preliminary data.</text>
</comment>
<evidence type="ECO:0008006" key="3">
    <source>
        <dbReference type="Google" id="ProtNLM"/>
    </source>
</evidence>
<gene>
    <name evidence="1" type="ORF">DPMN_027854</name>
</gene>
<reference evidence="1" key="1">
    <citation type="journal article" date="2019" name="bioRxiv">
        <title>The Genome of the Zebra Mussel, Dreissena polymorpha: A Resource for Invasive Species Research.</title>
        <authorList>
            <person name="McCartney M.A."/>
            <person name="Auch B."/>
            <person name="Kono T."/>
            <person name="Mallez S."/>
            <person name="Zhang Y."/>
            <person name="Obille A."/>
            <person name="Becker A."/>
            <person name="Abrahante J.E."/>
            <person name="Garbe J."/>
            <person name="Badalamenti J.P."/>
            <person name="Herman A."/>
            <person name="Mangelson H."/>
            <person name="Liachko I."/>
            <person name="Sullivan S."/>
            <person name="Sone E.D."/>
            <person name="Koren S."/>
            <person name="Silverstein K.A.T."/>
            <person name="Beckman K.B."/>
            <person name="Gohl D.M."/>
        </authorList>
    </citation>
    <scope>NUCLEOTIDE SEQUENCE</scope>
    <source>
        <strain evidence="1">Duluth1</strain>
        <tissue evidence="1">Whole animal</tissue>
    </source>
</reference>
<organism evidence="1 2">
    <name type="scientific">Dreissena polymorpha</name>
    <name type="common">Zebra mussel</name>
    <name type="synonym">Mytilus polymorpha</name>
    <dbReference type="NCBI Taxonomy" id="45954"/>
    <lineage>
        <taxon>Eukaryota</taxon>
        <taxon>Metazoa</taxon>
        <taxon>Spiralia</taxon>
        <taxon>Lophotrochozoa</taxon>
        <taxon>Mollusca</taxon>
        <taxon>Bivalvia</taxon>
        <taxon>Autobranchia</taxon>
        <taxon>Heteroconchia</taxon>
        <taxon>Euheterodonta</taxon>
        <taxon>Imparidentia</taxon>
        <taxon>Neoheterodontei</taxon>
        <taxon>Myida</taxon>
        <taxon>Dreissenoidea</taxon>
        <taxon>Dreissenidae</taxon>
        <taxon>Dreissena</taxon>
    </lineage>
</organism>
<proteinExistence type="predicted"/>
<accession>A0A9D4RDU4</accession>
<evidence type="ECO:0000313" key="1">
    <source>
        <dbReference type="EMBL" id="KAH3864826.1"/>
    </source>
</evidence>
<name>A0A9D4RDU4_DREPO</name>
<reference evidence="1" key="2">
    <citation type="submission" date="2020-11" db="EMBL/GenBank/DDBJ databases">
        <authorList>
            <person name="McCartney M.A."/>
            <person name="Auch B."/>
            <person name="Kono T."/>
            <person name="Mallez S."/>
            <person name="Becker A."/>
            <person name="Gohl D.M."/>
            <person name="Silverstein K.A.T."/>
            <person name="Koren S."/>
            <person name="Bechman K.B."/>
            <person name="Herman A."/>
            <person name="Abrahante J.E."/>
            <person name="Garbe J."/>
        </authorList>
    </citation>
    <scope>NUCLEOTIDE SEQUENCE</scope>
    <source>
        <strain evidence="1">Duluth1</strain>
        <tissue evidence="1">Whole animal</tissue>
    </source>
</reference>
<protein>
    <recommendedName>
        <fullName evidence="3">Nuclease HARBI1</fullName>
    </recommendedName>
</protein>
<dbReference type="EMBL" id="JAIWYP010000002">
    <property type="protein sequence ID" value="KAH3864826.1"/>
    <property type="molecule type" value="Genomic_DNA"/>
</dbReference>
<dbReference type="Proteomes" id="UP000828390">
    <property type="component" value="Unassembled WGS sequence"/>
</dbReference>